<gene>
    <name evidence="1" type="ORF">GCM10010334_76840</name>
</gene>
<comment type="caution">
    <text evidence="1">The sequence shown here is derived from an EMBL/GenBank/DDBJ whole genome shotgun (WGS) entry which is preliminary data.</text>
</comment>
<dbReference type="AlphaFoldDB" id="A0A918X7M0"/>
<accession>A0A918X7M0</accession>
<proteinExistence type="predicted"/>
<reference evidence="1" key="1">
    <citation type="journal article" date="2014" name="Int. J. Syst. Evol. Microbiol.">
        <title>Complete genome sequence of Corynebacterium casei LMG S-19264T (=DSM 44701T), isolated from a smear-ripened cheese.</title>
        <authorList>
            <consortium name="US DOE Joint Genome Institute (JGI-PGF)"/>
            <person name="Walter F."/>
            <person name="Albersmeier A."/>
            <person name="Kalinowski J."/>
            <person name="Ruckert C."/>
        </authorList>
    </citation>
    <scope>NUCLEOTIDE SEQUENCE</scope>
    <source>
        <strain evidence="1">JCM 4637</strain>
    </source>
</reference>
<evidence type="ECO:0000313" key="2">
    <source>
        <dbReference type="Proteomes" id="UP000638353"/>
    </source>
</evidence>
<reference evidence="1" key="2">
    <citation type="submission" date="2020-09" db="EMBL/GenBank/DDBJ databases">
        <authorList>
            <person name="Sun Q."/>
            <person name="Ohkuma M."/>
        </authorList>
    </citation>
    <scope>NUCLEOTIDE SEQUENCE</scope>
    <source>
        <strain evidence="1">JCM 4637</strain>
    </source>
</reference>
<dbReference type="EMBL" id="BMVC01000024">
    <property type="protein sequence ID" value="GHD16115.1"/>
    <property type="molecule type" value="Genomic_DNA"/>
</dbReference>
<sequence length="126" mass="13318">MSSGGASGMSLMMPCCCPHPIVSPPLKGVLTTRQLASTSRCAEGVQRGRVAAIKNQKVRYPRRLGSAEGLENLVRRLSVFHGTTLPVGLPRHTDPRRLVIVAMDASGAFSFSGYPGQPSGEGVEVT</sequence>
<dbReference type="Proteomes" id="UP000638353">
    <property type="component" value="Unassembled WGS sequence"/>
</dbReference>
<organism evidence="1 2">
    <name type="scientific">Streptomyces finlayi</name>
    <dbReference type="NCBI Taxonomy" id="67296"/>
    <lineage>
        <taxon>Bacteria</taxon>
        <taxon>Bacillati</taxon>
        <taxon>Actinomycetota</taxon>
        <taxon>Actinomycetes</taxon>
        <taxon>Kitasatosporales</taxon>
        <taxon>Streptomycetaceae</taxon>
        <taxon>Streptomyces</taxon>
    </lineage>
</organism>
<name>A0A918X7M0_9ACTN</name>
<protein>
    <submittedName>
        <fullName evidence="1">Uncharacterized protein</fullName>
    </submittedName>
</protein>
<evidence type="ECO:0000313" key="1">
    <source>
        <dbReference type="EMBL" id="GHD16115.1"/>
    </source>
</evidence>